<dbReference type="PANTHER" id="PTHR43389">
    <property type="entry name" value="V-TYPE PROTON ATPASE SUBUNIT B"/>
    <property type="match status" value="1"/>
</dbReference>
<reference evidence="6" key="1">
    <citation type="submission" date="2020-08" db="EMBL/GenBank/DDBJ databases">
        <title>Plant Genome Project.</title>
        <authorList>
            <person name="Zhang R.-G."/>
        </authorList>
    </citation>
    <scope>NUCLEOTIDE SEQUENCE</scope>
    <source>
        <strain evidence="6">WSP0</strain>
        <tissue evidence="6">Leaf</tissue>
    </source>
</reference>
<evidence type="ECO:0000256" key="2">
    <source>
        <dbReference type="ARBA" id="ARBA00022448"/>
    </source>
</evidence>
<gene>
    <name evidence="6" type="ORF">RHGRI_015242</name>
</gene>
<evidence type="ECO:0000313" key="6">
    <source>
        <dbReference type="EMBL" id="KAG5550213.1"/>
    </source>
</evidence>
<organism evidence="6 7">
    <name type="scientific">Rhododendron griersonianum</name>
    <dbReference type="NCBI Taxonomy" id="479676"/>
    <lineage>
        <taxon>Eukaryota</taxon>
        <taxon>Viridiplantae</taxon>
        <taxon>Streptophyta</taxon>
        <taxon>Embryophyta</taxon>
        <taxon>Tracheophyta</taxon>
        <taxon>Spermatophyta</taxon>
        <taxon>Magnoliopsida</taxon>
        <taxon>eudicotyledons</taxon>
        <taxon>Gunneridae</taxon>
        <taxon>Pentapetalae</taxon>
        <taxon>asterids</taxon>
        <taxon>Ericales</taxon>
        <taxon>Ericaceae</taxon>
        <taxon>Ericoideae</taxon>
        <taxon>Rhodoreae</taxon>
        <taxon>Rhododendron</taxon>
    </lineage>
</organism>
<dbReference type="InterPro" id="IPR022879">
    <property type="entry name" value="V-ATPase_su_B/beta"/>
</dbReference>
<dbReference type="Proteomes" id="UP000823749">
    <property type="component" value="Chromosome 5"/>
</dbReference>
<protein>
    <recommendedName>
        <fullName evidence="5">ATP synthase A/B type C-terminal domain-containing protein</fullName>
    </recommendedName>
</protein>
<dbReference type="CDD" id="cd18112">
    <property type="entry name" value="ATP-synt_V_A-type_beta_C"/>
    <property type="match status" value="1"/>
</dbReference>
<keyword evidence="3" id="KW-0375">Hydrogen ion transport</keyword>
<accession>A0AAV6KCJ9</accession>
<keyword evidence="7" id="KW-1185">Reference proteome</keyword>
<comment type="caution">
    <text evidence="6">The sequence shown here is derived from an EMBL/GenBank/DDBJ whole genome shotgun (WGS) entry which is preliminary data.</text>
</comment>
<evidence type="ECO:0000313" key="7">
    <source>
        <dbReference type="Proteomes" id="UP000823749"/>
    </source>
</evidence>
<dbReference type="PANTHER" id="PTHR43389:SF4">
    <property type="entry name" value="V-TYPE PROTON ATPASE SUBUNIT B"/>
    <property type="match status" value="1"/>
</dbReference>
<comment type="similarity">
    <text evidence="1">Belongs to the ATPase alpha/beta chains family.</text>
</comment>
<dbReference type="AlphaFoldDB" id="A0AAV6KCJ9"/>
<dbReference type="Gene3D" id="3.40.50.12240">
    <property type="match status" value="1"/>
</dbReference>
<evidence type="ECO:0000256" key="1">
    <source>
        <dbReference type="ARBA" id="ARBA00008936"/>
    </source>
</evidence>
<evidence type="ECO:0000259" key="5">
    <source>
        <dbReference type="Pfam" id="PF22919"/>
    </source>
</evidence>
<dbReference type="InterPro" id="IPR055190">
    <property type="entry name" value="ATP-synt_VA_C"/>
</dbReference>
<dbReference type="Pfam" id="PF22919">
    <property type="entry name" value="ATP-synt_VA_C"/>
    <property type="match status" value="1"/>
</dbReference>
<proteinExistence type="inferred from homology"/>
<feature type="domain" description="ATP synthase A/B type C-terminal" evidence="5">
    <location>
        <begin position="31"/>
        <end position="130"/>
    </location>
</feature>
<evidence type="ECO:0000256" key="3">
    <source>
        <dbReference type="ARBA" id="ARBA00022781"/>
    </source>
</evidence>
<keyword evidence="2" id="KW-0813">Transport</keyword>
<evidence type="ECO:0000256" key="4">
    <source>
        <dbReference type="ARBA" id="ARBA00023065"/>
    </source>
</evidence>
<sequence length="136" mass="15895">MEISKEERCYDYDMCSRLAVNEYNFLHYKSAIGEGMTRRDHADVSNQLYANYAIGKDVQAMKAVVGEEALSSEDLLYLEFLDKFERKFVAQGAYDTRNIFQSLDLAWTLLRIFPRELLHRIPAKTLDQYYSRDASN</sequence>
<dbReference type="GO" id="GO:0046961">
    <property type="term" value="F:proton-transporting ATPase activity, rotational mechanism"/>
    <property type="evidence" value="ECO:0007669"/>
    <property type="project" value="TreeGrafter"/>
</dbReference>
<keyword evidence="4" id="KW-0406">Ion transport</keyword>
<name>A0AAV6KCJ9_9ERIC</name>
<dbReference type="EMBL" id="JACTNZ010000005">
    <property type="protein sequence ID" value="KAG5550213.1"/>
    <property type="molecule type" value="Genomic_DNA"/>
</dbReference>
<dbReference type="GO" id="GO:0007035">
    <property type="term" value="P:vacuolar acidification"/>
    <property type="evidence" value="ECO:0007669"/>
    <property type="project" value="TreeGrafter"/>
</dbReference>